<dbReference type="GO" id="GO:1901678">
    <property type="term" value="P:iron coordination entity transport"/>
    <property type="evidence" value="ECO:0007669"/>
    <property type="project" value="UniProtKB-ARBA"/>
</dbReference>
<keyword evidence="3" id="KW-0813">Transport</keyword>
<dbReference type="STRING" id="1381081.BIY22_19335"/>
<feature type="domain" description="Fe/B12 periplasmic-binding" evidence="7">
    <location>
        <begin position="43"/>
        <end position="306"/>
    </location>
</feature>
<gene>
    <name evidence="8" type="ORF">BIY22_19335</name>
</gene>
<dbReference type="NCBIfam" id="NF008200">
    <property type="entry name" value="PRK10957.1"/>
    <property type="match status" value="1"/>
</dbReference>
<evidence type="ECO:0000256" key="5">
    <source>
        <dbReference type="ARBA" id="ARBA00022729"/>
    </source>
</evidence>
<sequence>MKKIILALVAVLTAAASTSALAWPRSFVNVDGSTTTITAQPTRVLSTSVTVTGTLLAIDAPLIASATDAAGGFFGQWQKVATERSIKKLWPAGSVDLESAYLEQPDLIVVSKSGADSALNQIKELQSIAPTIIVDYSTQSWQELAKQLGEALGSEKQVEKTVAEFDLLVAKAKTQLNLPEGKANIISYHGAGVTNAVAKPEGAHALLLAALGFQLESPDPNWHTGPAFHSDFLRVNYEKLTQLTAETSFLLEATDQRAQRLMSDEVLQNLPSVKNQQVYGLGENTFRVDLYSSKEIINNMLKRFGS</sequence>
<evidence type="ECO:0000256" key="4">
    <source>
        <dbReference type="ARBA" id="ARBA00022496"/>
    </source>
</evidence>
<keyword evidence="5 6" id="KW-0732">Signal</keyword>
<dbReference type="PANTHER" id="PTHR30532">
    <property type="entry name" value="IRON III DICITRATE-BINDING PERIPLASMIC PROTEIN"/>
    <property type="match status" value="1"/>
</dbReference>
<dbReference type="PANTHER" id="PTHR30532:SF24">
    <property type="entry name" value="FERRIC ENTEROBACTIN-BINDING PERIPLASMIC PROTEIN FEPB"/>
    <property type="match status" value="1"/>
</dbReference>
<accession>A0A1Q9HHP3</accession>
<dbReference type="Gene3D" id="3.40.50.1980">
    <property type="entry name" value="Nitrogenase molybdenum iron protein domain"/>
    <property type="match status" value="2"/>
</dbReference>
<name>A0A1Q9HHP3_9VIBR</name>
<feature type="signal peptide" evidence="6">
    <location>
        <begin position="1"/>
        <end position="22"/>
    </location>
</feature>
<keyword evidence="4" id="KW-0410">Iron transport</keyword>
<dbReference type="GO" id="GO:0030288">
    <property type="term" value="C:outer membrane-bounded periplasmic space"/>
    <property type="evidence" value="ECO:0007669"/>
    <property type="project" value="TreeGrafter"/>
</dbReference>
<dbReference type="InterPro" id="IPR051313">
    <property type="entry name" value="Bact_iron-sidero_bind"/>
</dbReference>
<evidence type="ECO:0000313" key="9">
    <source>
        <dbReference type="Proteomes" id="UP000186313"/>
    </source>
</evidence>
<protein>
    <submittedName>
        <fullName evidence="8">Fe2+-enterobactin ABC transporter substrate-binding protein</fullName>
    </submittedName>
</protein>
<dbReference type="Pfam" id="PF01497">
    <property type="entry name" value="Peripla_BP_2"/>
    <property type="match status" value="1"/>
</dbReference>
<dbReference type="PROSITE" id="PS50983">
    <property type="entry name" value="FE_B12_PBP"/>
    <property type="match status" value="1"/>
</dbReference>
<evidence type="ECO:0000256" key="1">
    <source>
        <dbReference type="ARBA" id="ARBA00004196"/>
    </source>
</evidence>
<dbReference type="OrthoDB" id="9793175at2"/>
<comment type="subcellular location">
    <subcellularLocation>
        <location evidence="1">Cell envelope</location>
    </subcellularLocation>
</comment>
<reference evidence="8 9" key="1">
    <citation type="submission" date="2016-09" db="EMBL/GenBank/DDBJ databases">
        <title>Genomic Taxonomy of the Vibrionaceae.</title>
        <authorList>
            <person name="Gonzalez-Castillo A."/>
            <person name="Gomez-Gil B."/>
            <person name="Enciso-Ibarra K."/>
        </authorList>
    </citation>
    <scope>NUCLEOTIDE SEQUENCE [LARGE SCALE GENOMIC DNA]</scope>
    <source>
        <strain evidence="8 9">CAIM 703</strain>
    </source>
</reference>
<evidence type="ECO:0000256" key="2">
    <source>
        <dbReference type="ARBA" id="ARBA00008814"/>
    </source>
</evidence>
<dbReference type="SUPFAM" id="SSF53807">
    <property type="entry name" value="Helical backbone' metal receptor"/>
    <property type="match status" value="1"/>
</dbReference>
<keyword evidence="4" id="KW-0408">Iron</keyword>
<feature type="chain" id="PRO_5010199650" evidence="6">
    <location>
        <begin position="23"/>
        <end position="306"/>
    </location>
</feature>
<dbReference type="Proteomes" id="UP000186313">
    <property type="component" value="Unassembled WGS sequence"/>
</dbReference>
<dbReference type="AlphaFoldDB" id="A0A1Q9HHP3"/>
<comment type="similarity">
    <text evidence="2">Belongs to the bacterial solute-binding protein 8 family.</text>
</comment>
<evidence type="ECO:0000256" key="3">
    <source>
        <dbReference type="ARBA" id="ARBA00022448"/>
    </source>
</evidence>
<keyword evidence="4" id="KW-0406">Ion transport</keyword>
<dbReference type="EMBL" id="MJMJ01000013">
    <property type="protein sequence ID" value="OLQ89671.1"/>
    <property type="molecule type" value="Genomic_DNA"/>
</dbReference>
<organism evidence="8 9">
    <name type="scientific">Vibrio panuliri</name>
    <dbReference type="NCBI Taxonomy" id="1381081"/>
    <lineage>
        <taxon>Bacteria</taxon>
        <taxon>Pseudomonadati</taxon>
        <taxon>Pseudomonadota</taxon>
        <taxon>Gammaproteobacteria</taxon>
        <taxon>Vibrionales</taxon>
        <taxon>Vibrionaceae</taxon>
        <taxon>Vibrio</taxon>
    </lineage>
</organism>
<evidence type="ECO:0000256" key="6">
    <source>
        <dbReference type="SAM" id="SignalP"/>
    </source>
</evidence>
<dbReference type="InterPro" id="IPR002491">
    <property type="entry name" value="ABC_transptr_periplasmic_BD"/>
</dbReference>
<comment type="caution">
    <text evidence="8">The sequence shown here is derived from an EMBL/GenBank/DDBJ whole genome shotgun (WGS) entry which is preliminary data.</text>
</comment>
<proteinExistence type="inferred from homology"/>
<dbReference type="RefSeq" id="WP_075708730.1">
    <property type="nucleotide sequence ID" value="NZ_MJMJ01000013.1"/>
</dbReference>
<evidence type="ECO:0000259" key="7">
    <source>
        <dbReference type="PROSITE" id="PS50983"/>
    </source>
</evidence>
<evidence type="ECO:0000313" key="8">
    <source>
        <dbReference type="EMBL" id="OLQ89671.1"/>
    </source>
</evidence>